<keyword evidence="3" id="KW-0694">RNA-binding</keyword>
<evidence type="ECO:0000256" key="3">
    <source>
        <dbReference type="ARBA" id="ARBA00022884"/>
    </source>
</evidence>
<evidence type="ECO:0000256" key="2">
    <source>
        <dbReference type="ARBA" id="ARBA00022814"/>
    </source>
</evidence>
<dbReference type="InterPro" id="IPR035926">
    <property type="entry name" value="NusB-like_sf"/>
</dbReference>
<organism evidence="7 8">
    <name type="scientific">Zhouia spongiae</name>
    <dbReference type="NCBI Taxonomy" id="2202721"/>
    <lineage>
        <taxon>Bacteria</taxon>
        <taxon>Pseudomonadati</taxon>
        <taxon>Bacteroidota</taxon>
        <taxon>Flavobacteriia</taxon>
        <taxon>Flavobacteriales</taxon>
        <taxon>Flavobacteriaceae</taxon>
        <taxon>Zhouia</taxon>
    </lineage>
</organism>
<protein>
    <submittedName>
        <fullName evidence="7">Transcription antitermination factor NusB</fullName>
    </submittedName>
</protein>
<evidence type="ECO:0000313" key="7">
    <source>
        <dbReference type="EMBL" id="UNY98873.1"/>
    </source>
</evidence>
<evidence type="ECO:0000256" key="5">
    <source>
        <dbReference type="ARBA" id="ARBA00023163"/>
    </source>
</evidence>
<gene>
    <name evidence="7" type="primary">nusB</name>
    <name evidence="7" type="ORF">MQE36_00620</name>
</gene>
<keyword evidence="5" id="KW-0804">Transcription</keyword>
<evidence type="ECO:0000313" key="8">
    <source>
        <dbReference type="Proteomes" id="UP000829476"/>
    </source>
</evidence>
<comment type="similarity">
    <text evidence="1">Belongs to the NusB family.</text>
</comment>
<feature type="domain" description="NusB/RsmB/TIM44" evidence="6">
    <location>
        <begin position="205"/>
        <end position="298"/>
    </location>
</feature>
<dbReference type="PANTHER" id="PTHR11078:SF3">
    <property type="entry name" value="ANTITERMINATION NUSB DOMAIN-CONTAINING PROTEIN"/>
    <property type="match status" value="1"/>
</dbReference>
<dbReference type="Proteomes" id="UP000829476">
    <property type="component" value="Chromosome"/>
</dbReference>
<dbReference type="Gene3D" id="1.10.940.10">
    <property type="entry name" value="NusB-like"/>
    <property type="match status" value="1"/>
</dbReference>
<dbReference type="RefSeq" id="WP_242937279.1">
    <property type="nucleotide sequence ID" value="NZ_CP094326.1"/>
</dbReference>
<dbReference type="InterPro" id="IPR011605">
    <property type="entry name" value="NusB_fam"/>
</dbReference>
<keyword evidence="4" id="KW-0805">Transcription regulation</keyword>
<dbReference type="EMBL" id="CP094326">
    <property type="protein sequence ID" value="UNY98873.1"/>
    <property type="molecule type" value="Genomic_DNA"/>
</dbReference>
<dbReference type="InterPro" id="IPR006027">
    <property type="entry name" value="NusB_RsmB_TIM44"/>
</dbReference>
<evidence type="ECO:0000259" key="6">
    <source>
        <dbReference type="Pfam" id="PF01029"/>
    </source>
</evidence>
<proteinExistence type="inferred from homology"/>
<evidence type="ECO:0000256" key="1">
    <source>
        <dbReference type="ARBA" id="ARBA00005952"/>
    </source>
</evidence>
<sequence length="314" mass="36653">MLTRRHIRVKVMQSIYALAQSGGNSNVDKEVKFVKFSMDNMYNLYLTLISLLIEIQKKADEQQRLSQKKYLATQEEKNPNKKFVNNDVLKLLVANEPLQEELSNRKLSWDLDDKYVEIIYDAILESDIYRNYMSGTESSFKEDKEFVADIYKNIIAPNDKLYEFIEDHNLTWVDDLPLVNTLILKMITGLKKNSEVNYFLPSLYKDDDDLKFALDLFKKTVLNYEKLQEEISGKTPNWDVERIADMDSILLKMAICEFLKFPSIPVKVTMNEYVEIAKEYSTPKSSVFINGILDKLVKEYQNDNKLNKVGRGLM</sequence>
<dbReference type="SUPFAM" id="SSF48013">
    <property type="entry name" value="NusB-like"/>
    <property type="match status" value="1"/>
</dbReference>
<keyword evidence="2" id="KW-0889">Transcription antitermination</keyword>
<dbReference type="PANTHER" id="PTHR11078">
    <property type="entry name" value="N UTILIZATION SUBSTANCE PROTEIN B-RELATED"/>
    <property type="match status" value="1"/>
</dbReference>
<reference evidence="7 8" key="1">
    <citation type="journal article" date="2018" name="Int. J. Syst. Evol. Microbiol.">
        <title>Zhouia spongiae sp. nov., isolated from a marine sponge.</title>
        <authorList>
            <person name="Zhuang L."/>
            <person name="Lin B."/>
            <person name="Qin F."/>
            <person name="Luo L."/>
        </authorList>
    </citation>
    <scope>NUCLEOTIDE SEQUENCE [LARGE SCALE GENOMIC DNA]</scope>
    <source>
        <strain evidence="7 8">HN-Y44</strain>
    </source>
</reference>
<name>A0ABY3YMF0_9FLAO</name>
<accession>A0ABY3YMF0</accession>
<evidence type="ECO:0000256" key="4">
    <source>
        <dbReference type="ARBA" id="ARBA00023015"/>
    </source>
</evidence>
<dbReference type="NCBIfam" id="TIGR01951">
    <property type="entry name" value="nusB"/>
    <property type="match status" value="1"/>
</dbReference>
<dbReference type="Pfam" id="PF01029">
    <property type="entry name" value="NusB"/>
    <property type="match status" value="1"/>
</dbReference>
<keyword evidence="8" id="KW-1185">Reference proteome</keyword>